<proteinExistence type="predicted"/>
<dbReference type="NCBIfam" id="TIGR01484">
    <property type="entry name" value="HAD-SF-IIB"/>
    <property type="match status" value="1"/>
</dbReference>
<dbReference type="InterPro" id="IPR006379">
    <property type="entry name" value="HAD-SF_hydro_IIB"/>
</dbReference>
<gene>
    <name evidence="1" type="ORF">NSA23_10410</name>
</gene>
<dbReference type="InterPro" id="IPR023214">
    <property type="entry name" value="HAD_sf"/>
</dbReference>
<keyword evidence="2" id="KW-1185">Reference proteome</keyword>
<dbReference type="PANTHER" id="PTHR10000:SF8">
    <property type="entry name" value="HAD SUPERFAMILY HYDROLASE-LIKE, TYPE 3"/>
    <property type="match status" value="1"/>
</dbReference>
<protein>
    <submittedName>
        <fullName evidence="1">Cof-type HAD-IIB family hydrolase</fullName>
    </submittedName>
</protein>
<dbReference type="Proteomes" id="UP001142078">
    <property type="component" value="Unassembled WGS sequence"/>
</dbReference>
<dbReference type="SUPFAM" id="SSF56784">
    <property type="entry name" value="HAD-like"/>
    <property type="match status" value="1"/>
</dbReference>
<dbReference type="SFLD" id="SFLDG01140">
    <property type="entry name" value="C2.B:_Phosphomannomutase_and_P"/>
    <property type="match status" value="1"/>
</dbReference>
<name>A0A9X2S795_9FIRM</name>
<dbReference type="InterPro" id="IPR036412">
    <property type="entry name" value="HAD-like_sf"/>
</dbReference>
<dbReference type="CDD" id="cd07516">
    <property type="entry name" value="HAD_Pase"/>
    <property type="match status" value="1"/>
</dbReference>
<dbReference type="SFLD" id="SFLDS00003">
    <property type="entry name" value="Haloacid_Dehalogenase"/>
    <property type="match status" value="1"/>
</dbReference>
<dbReference type="GO" id="GO:0005829">
    <property type="term" value="C:cytosol"/>
    <property type="evidence" value="ECO:0007669"/>
    <property type="project" value="TreeGrafter"/>
</dbReference>
<dbReference type="GO" id="GO:0000287">
    <property type="term" value="F:magnesium ion binding"/>
    <property type="evidence" value="ECO:0007669"/>
    <property type="project" value="TreeGrafter"/>
</dbReference>
<dbReference type="RefSeq" id="WP_050069903.1">
    <property type="nucleotide sequence ID" value="NZ_CABKTM010000075.1"/>
</dbReference>
<dbReference type="Gene3D" id="3.30.1240.10">
    <property type="match status" value="1"/>
</dbReference>
<dbReference type="PANTHER" id="PTHR10000">
    <property type="entry name" value="PHOSPHOSERINE PHOSPHATASE"/>
    <property type="match status" value="1"/>
</dbReference>
<dbReference type="Pfam" id="PF08282">
    <property type="entry name" value="Hydrolase_3"/>
    <property type="match status" value="1"/>
</dbReference>
<keyword evidence="1" id="KW-0378">Hydrolase</keyword>
<dbReference type="NCBIfam" id="TIGR00099">
    <property type="entry name" value="Cof-subfamily"/>
    <property type="match status" value="1"/>
</dbReference>
<organism evidence="1 2">
    <name type="scientific">Anaerosalibacter massiliensis</name>
    <dbReference type="NCBI Taxonomy" id="1347392"/>
    <lineage>
        <taxon>Bacteria</taxon>
        <taxon>Bacillati</taxon>
        <taxon>Bacillota</taxon>
        <taxon>Tissierellia</taxon>
        <taxon>Tissierellales</taxon>
        <taxon>Sporanaerobacteraceae</taxon>
        <taxon>Anaerosalibacter</taxon>
    </lineage>
</organism>
<evidence type="ECO:0000313" key="1">
    <source>
        <dbReference type="EMBL" id="MCR2044522.1"/>
    </source>
</evidence>
<accession>A0A9X2S795</accession>
<evidence type="ECO:0000313" key="2">
    <source>
        <dbReference type="Proteomes" id="UP001142078"/>
    </source>
</evidence>
<comment type="caution">
    <text evidence="1">The sequence shown here is derived from an EMBL/GenBank/DDBJ whole genome shotgun (WGS) entry which is preliminary data.</text>
</comment>
<dbReference type="GO" id="GO:0016791">
    <property type="term" value="F:phosphatase activity"/>
    <property type="evidence" value="ECO:0007669"/>
    <property type="project" value="TreeGrafter"/>
</dbReference>
<dbReference type="Gene3D" id="3.40.50.1000">
    <property type="entry name" value="HAD superfamily/HAD-like"/>
    <property type="match status" value="1"/>
</dbReference>
<reference evidence="1" key="1">
    <citation type="submission" date="2022-07" db="EMBL/GenBank/DDBJ databases">
        <title>Enhanced cultured diversity of the mouse gut microbiota enables custom-made synthetic communities.</title>
        <authorList>
            <person name="Afrizal A."/>
        </authorList>
    </citation>
    <scope>NUCLEOTIDE SEQUENCE</scope>
    <source>
        <strain evidence="1">DSM 29482</strain>
    </source>
</reference>
<dbReference type="AlphaFoldDB" id="A0A9X2S795"/>
<sequence>MFKLVTIDIDGTLIDDNLEVSKRTVEKIKELRNRGIIITLATGRTYKSAKEYADILNIKDPIICYNGALIKDTSNDQIIYDSRLSLDVSKEIIKFGEKENLYVKVYTDDKLYVEKDIEEAREFSKNHKIDYEVIGKLSENINKGAQMIILRADEDEIGKIREKVDNKNIKDAIYTMSTPKSLEFGAPKVDKRNALKILAEKYNIDRKNILAIGNSLNDLGMIDYAGVGIAMRNADKMLLEKWDNLSKYDNNEEGVYHILNEYF</sequence>
<dbReference type="InterPro" id="IPR000150">
    <property type="entry name" value="Cof"/>
</dbReference>
<dbReference type="EMBL" id="JANJZL010000006">
    <property type="protein sequence ID" value="MCR2044522.1"/>
    <property type="molecule type" value="Genomic_DNA"/>
</dbReference>